<dbReference type="EMBL" id="CCKQ01017189">
    <property type="protein sequence ID" value="CDW89058.1"/>
    <property type="molecule type" value="Genomic_DNA"/>
</dbReference>
<comment type="subcellular location">
    <subcellularLocation>
        <location evidence="2">Cytoplasm</location>
    </subcellularLocation>
    <subcellularLocation>
        <location evidence="1">Nucleus</location>
    </subcellularLocation>
</comment>
<keyword evidence="5" id="KW-0539">Nucleus</keyword>
<dbReference type="CDD" id="cd06257">
    <property type="entry name" value="DnaJ"/>
    <property type="match status" value="1"/>
</dbReference>
<organism evidence="8 9">
    <name type="scientific">Stylonychia lemnae</name>
    <name type="common">Ciliate</name>
    <dbReference type="NCBI Taxonomy" id="5949"/>
    <lineage>
        <taxon>Eukaryota</taxon>
        <taxon>Sar</taxon>
        <taxon>Alveolata</taxon>
        <taxon>Ciliophora</taxon>
        <taxon>Intramacronucleata</taxon>
        <taxon>Spirotrichea</taxon>
        <taxon>Stichotrichia</taxon>
        <taxon>Sporadotrichida</taxon>
        <taxon>Oxytrichidae</taxon>
        <taxon>Stylonychinae</taxon>
        <taxon>Stylonychia</taxon>
    </lineage>
</organism>
<dbReference type="GO" id="GO:0000390">
    <property type="term" value="P:spliceosomal complex disassembly"/>
    <property type="evidence" value="ECO:0007669"/>
    <property type="project" value="TreeGrafter"/>
</dbReference>
<evidence type="ECO:0000256" key="3">
    <source>
        <dbReference type="ARBA" id="ARBA00022490"/>
    </source>
</evidence>
<dbReference type="PROSITE" id="PS50076">
    <property type="entry name" value="DNAJ_2"/>
    <property type="match status" value="1"/>
</dbReference>
<keyword evidence="3" id="KW-0963">Cytoplasm</keyword>
<keyword evidence="4" id="KW-0143">Chaperone</keyword>
<reference evidence="8 9" key="1">
    <citation type="submission" date="2014-06" db="EMBL/GenBank/DDBJ databases">
        <authorList>
            <person name="Swart Estienne"/>
        </authorList>
    </citation>
    <scope>NUCLEOTIDE SEQUENCE [LARGE SCALE GENOMIC DNA]</scope>
    <source>
        <strain evidence="8 9">130c</strain>
    </source>
</reference>
<dbReference type="InParanoid" id="A0A078B690"/>
<dbReference type="PANTHER" id="PTHR44313">
    <property type="entry name" value="DNAJ HOMOLOG SUBFAMILY C MEMBER 17"/>
    <property type="match status" value="1"/>
</dbReference>
<accession>A0A078B690</accession>
<dbReference type="Pfam" id="PF00226">
    <property type="entry name" value="DnaJ"/>
    <property type="match status" value="1"/>
</dbReference>
<dbReference type="InterPro" id="IPR001623">
    <property type="entry name" value="DnaJ_domain"/>
</dbReference>
<evidence type="ECO:0000256" key="2">
    <source>
        <dbReference type="ARBA" id="ARBA00004496"/>
    </source>
</evidence>
<evidence type="ECO:0000313" key="9">
    <source>
        <dbReference type="Proteomes" id="UP000039865"/>
    </source>
</evidence>
<proteinExistence type="predicted"/>
<feature type="transmembrane region" description="Helical" evidence="6">
    <location>
        <begin position="99"/>
        <end position="120"/>
    </location>
</feature>
<evidence type="ECO:0000313" key="8">
    <source>
        <dbReference type="EMBL" id="CDW89058.1"/>
    </source>
</evidence>
<evidence type="ECO:0000256" key="6">
    <source>
        <dbReference type="SAM" id="Phobius"/>
    </source>
</evidence>
<evidence type="ECO:0000259" key="7">
    <source>
        <dbReference type="PROSITE" id="PS50076"/>
    </source>
</evidence>
<dbReference type="SMART" id="SM00271">
    <property type="entry name" value="DnaJ"/>
    <property type="match status" value="1"/>
</dbReference>
<dbReference type="GO" id="GO:0005681">
    <property type="term" value="C:spliceosomal complex"/>
    <property type="evidence" value="ECO:0007669"/>
    <property type="project" value="TreeGrafter"/>
</dbReference>
<feature type="transmembrane region" description="Helical" evidence="6">
    <location>
        <begin position="272"/>
        <end position="291"/>
    </location>
</feature>
<dbReference type="InterPro" id="IPR052094">
    <property type="entry name" value="Pre-mRNA-splicing_ERAD"/>
</dbReference>
<dbReference type="GO" id="GO:0005737">
    <property type="term" value="C:cytoplasm"/>
    <property type="evidence" value="ECO:0007669"/>
    <property type="project" value="UniProtKB-SubCell"/>
</dbReference>
<evidence type="ECO:0000256" key="4">
    <source>
        <dbReference type="ARBA" id="ARBA00023186"/>
    </source>
</evidence>
<sequence length="301" mass="35585">MGMTPRHFDKRELKNNYRRLSRINHPDKNPDPNAVEMFRQLTLANEILQSSEKKIAYDIFSQTDFTAEERIIDQLRANFKDEAQRAEQFRLYQTSVKSISLMIDVVPAYITWAVLTLIFLKDDVTLTLSEYYRGKKQSQYYFWFQLEWVDLKEQLDLTMVRLNILKYSSHLCQRFQKPLRWIVVLLLDYTLDRVDPFAQKEDKDQVYTNILKRQQKIIQIVEEFKEKEDKTMDDFKDIYSELLSMASKEGNDFIPAVQELAEEGEQFSAVKFVRLIFGVLMIVSLGQMLLFGSSPSEPPKQ</sequence>
<dbReference type="AlphaFoldDB" id="A0A078B690"/>
<gene>
    <name evidence="8" type="primary">Contig15015.g16000</name>
    <name evidence="8" type="ORF">STYLEM_18187</name>
</gene>
<evidence type="ECO:0000256" key="1">
    <source>
        <dbReference type="ARBA" id="ARBA00004123"/>
    </source>
</evidence>
<dbReference type="PANTHER" id="PTHR44313:SF1">
    <property type="entry name" value="DNAJ HOMOLOG SUBFAMILY C MEMBER 17"/>
    <property type="match status" value="1"/>
</dbReference>
<dbReference type="SUPFAM" id="SSF46565">
    <property type="entry name" value="Chaperone J-domain"/>
    <property type="match status" value="1"/>
</dbReference>
<name>A0A078B690_STYLE</name>
<dbReference type="InterPro" id="IPR036869">
    <property type="entry name" value="J_dom_sf"/>
</dbReference>
<dbReference type="Proteomes" id="UP000039865">
    <property type="component" value="Unassembled WGS sequence"/>
</dbReference>
<evidence type="ECO:0000256" key="5">
    <source>
        <dbReference type="ARBA" id="ARBA00023242"/>
    </source>
</evidence>
<protein>
    <submittedName>
        <fullName evidence="8">Molecular chaperone</fullName>
    </submittedName>
</protein>
<dbReference type="PRINTS" id="PR00625">
    <property type="entry name" value="JDOMAIN"/>
</dbReference>
<feature type="domain" description="J" evidence="7">
    <location>
        <begin position="1"/>
        <end position="61"/>
    </location>
</feature>
<keyword evidence="6" id="KW-0812">Transmembrane</keyword>
<dbReference type="Gene3D" id="1.10.287.110">
    <property type="entry name" value="DnaJ domain"/>
    <property type="match status" value="1"/>
</dbReference>
<keyword evidence="9" id="KW-1185">Reference proteome</keyword>
<dbReference type="OrthoDB" id="442087at2759"/>
<keyword evidence="6" id="KW-0472">Membrane</keyword>
<keyword evidence="6" id="KW-1133">Transmembrane helix</keyword>